<organism evidence="1 2">
    <name type="scientific">Komagataella phaffii (strain GS115 / ATCC 20864)</name>
    <name type="common">Yeast</name>
    <name type="synonym">Pichia pastoris</name>
    <dbReference type="NCBI Taxonomy" id="644223"/>
    <lineage>
        <taxon>Eukaryota</taxon>
        <taxon>Fungi</taxon>
        <taxon>Dikarya</taxon>
        <taxon>Ascomycota</taxon>
        <taxon>Saccharomycotina</taxon>
        <taxon>Pichiomycetes</taxon>
        <taxon>Pichiales</taxon>
        <taxon>Pichiaceae</taxon>
        <taxon>Komagataella</taxon>
    </lineage>
</organism>
<evidence type="ECO:0000313" key="1">
    <source>
        <dbReference type="EMBL" id="CAY71270.1"/>
    </source>
</evidence>
<accession>C4R6P5</accession>
<dbReference type="OrthoDB" id="4009151at2759"/>
<dbReference type="OMA" id="SARYQEG"/>
<dbReference type="HOGENOM" id="CLU_119822_0_0_1"/>
<dbReference type="Pfam" id="PF20935">
    <property type="entry name" value="DUF6847"/>
    <property type="match status" value="1"/>
</dbReference>
<dbReference type="InParanoid" id="C4R6P5"/>
<dbReference type="RefSeq" id="XP_002493449.1">
    <property type="nucleotide sequence ID" value="XM_002493404.1"/>
</dbReference>
<gene>
    <name evidence="1" type="ordered locus">PAS_chr4_0042</name>
</gene>
<dbReference type="SMR" id="C4R6P5"/>
<keyword evidence="2" id="KW-1185">Reference proteome</keyword>
<dbReference type="CDD" id="cd12208">
    <property type="entry name" value="DIP1984-like"/>
    <property type="match status" value="1"/>
</dbReference>
<dbReference type="EMBL" id="FN392322">
    <property type="protein sequence ID" value="CAY71270.1"/>
    <property type="molecule type" value="Genomic_DNA"/>
</dbReference>
<dbReference type="AlphaFoldDB" id="C4R6P5"/>
<dbReference type="InterPro" id="IPR047741">
    <property type="entry name" value="DIP1984-like"/>
</dbReference>
<dbReference type="KEGG" id="ppa:PAS_chr4_0042"/>
<dbReference type="NCBIfam" id="NF038048">
    <property type="entry name" value="DIP1984_fam"/>
    <property type="match status" value="1"/>
</dbReference>
<dbReference type="Gene3D" id="6.10.320.10">
    <property type="match status" value="1"/>
</dbReference>
<name>C4R6P5_KOMPG</name>
<proteinExistence type="predicted"/>
<dbReference type="GeneID" id="8201318"/>
<dbReference type="eggNOG" id="ENOG502SU4V">
    <property type="taxonomic scope" value="Eukaryota"/>
</dbReference>
<evidence type="ECO:0000313" key="2">
    <source>
        <dbReference type="Proteomes" id="UP000000314"/>
    </source>
</evidence>
<protein>
    <submittedName>
        <fullName evidence="1">Uncharacterized protein</fullName>
    </submittedName>
</protein>
<dbReference type="Proteomes" id="UP000000314">
    <property type="component" value="Chromosome 4"/>
</dbReference>
<sequence length="160" mass="18625">MKLAEALIIRKDIYKNLKQLENRIRRNITIQEGTSAPENSNALLVEYNEQHKEYVGLVVKINLTNAKIFLKFYHPIEEKEVEATMTEALALRDYLKERSSALREFAAEASSSRAVLTRTEVRFKTTMKASDIQKEQDRTGKLLRQLDLKIQEKNWNAELE</sequence>
<reference evidence="1 2" key="1">
    <citation type="journal article" date="2009" name="Nat. Biotechnol.">
        <title>Genome sequence of the recombinant protein production host Pichia pastoris.</title>
        <authorList>
            <person name="De Schutter K."/>
            <person name="Lin Y.C."/>
            <person name="Tiels P."/>
            <person name="Van Hecke A."/>
            <person name="Glinka S."/>
            <person name="Weber-Lehmann J."/>
            <person name="Rouze P."/>
            <person name="Van de Peer Y."/>
            <person name="Callewaert N."/>
        </authorList>
    </citation>
    <scope>NUCLEOTIDE SEQUENCE [LARGE SCALE GENOMIC DNA]</scope>
    <source>
        <strain evidence="2">GS115 / ATCC 20864</strain>
    </source>
</reference>